<evidence type="ECO:0000259" key="9">
    <source>
        <dbReference type="PROSITE" id="PS51352"/>
    </source>
</evidence>
<dbReference type="InterPro" id="IPR005746">
    <property type="entry name" value="Thioredoxin"/>
</dbReference>
<evidence type="ECO:0000313" key="10">
    <source>
        <dbReference type="EMBL" id="GBF04707.1"/>
    </source>
</evidence>
<dbReference type="InterPro" id="IPR013766">
    <property type="entry name" value="Thioredoxin_domain"/>
</dbReference>
<organism evidence="10 11">
    <name type="scientific">Deinococcus aerius</name>
    <dbReference type="NCBI Taxonomy" id="200253"/>
    <lineage>
        <taxon>Bacteria</taxon>
        <taxon>Thermotogati</taxon>
        <taxon>Deinococcota</taxon>
        <taxon>Deinococci</taxon>
        <taxon>Deinococcales</taxon>
        <taxon>Deinococcaceae</taxon>
        <taxon>Deinococcus</taxon>
    </lineage>
</organism>
<feature type="domain" description="Thioredoxin" evidence="9">
    <location>
        <begin position="1"/>
        <end position="103"/>
    </location>
</feature>
<proteinExistence type="inferred from homology"/>
<feature type="active site" description="Nucleophile" evidence="7">
    <location>
        <position position="27"/>
    </location>
</feature>
<sequence>MITLQDHNFQESVQQDVWVIDFWSPTCQPCKVVTPILEELSREFSPTIHFGSVNAKQEIRTALSNHISGYPTVVIYRNGEPIDVIYGAQPARVYKERVASLLAI</sequence>
<dbReference type="GO" id="GO:0045454">
    <property type="term" value="P:cell redox homeostasis"/>
    <property type="evidence" value="ECO:0007669"/>
    <property type="project" value="TreeGrafter"/>
</dbReference>
<dbReference type="PANTHER" id="PTHR45663">
    <property type="entry name" value="GEO12009P1"/>
    <property type="match status" value="1"/>
</dbReference>
<dbReference type="PIRSF" id="PIRSF000077">
    <property type="entry name" value="Thioredoxin"/>
    <property type="match status" value="1"/>
</dbReference>
<feature type="site" description="Deprotonates C-terminal active site Cys" evidence="7">
    <location>
        <position position="21"/>
    </location>
</feature>
<dbReference type="EMBL" id="BFAG01000002">
    <property type="protein sequence ID" value="GBF04707.1"/>
    <property type="molecule type" value="Genomic_DNA"/>
</dbReference>
<evidence type="ECO:0000256" key="1">
    <source>
        <dbReference type="ARBA" id="ARBA00008987"/>
    </source>
</evidence>
<feature type="disulfide bond" description="Redox-active" evidence="8">
    <location>
        <begin position="27"/>
        <end position="30"/>
    </location>
</feature>
<dbReference type="GO" id="GO:0015035">
    <property type="term" value="F:protein-disulfide reductase activity"/>
    <property type="evidence" value="ECO:0007669"/>
    <property type="project" value="InterPro"/>
</dbReference>
<keyword evidence="2" id="KW-0813">Transport</keyword>
<comment type="caution">
    <text evidence="10">The sequence shown here is derived from an EMBL/GenBank/DDBJ whole genome shotgun (WGS) entry which is preliminary data.</text>
</comment>
<evidence type="ECO:0000313" key="11">
    <source>
        <dbReference type="Proteomes" id="UP000236569"/>
    </source>
</evidence>
<evidence type="ECO:0000256" key="7">
    <source>
        <dbReference type="PIRSR" id="PIRSR000077-1"/>
    </source>
</evidence>
<dbReference type="RefSeq" id="WP_103128180.1">
    <property type="nucleotide sequence ID" value="NZ_BFAG01000002.1"/>
</dbReference>
<evidence type="ECO:0000256" key="6">
    <source>
        <dbReference type="PIRNR" id="PIRNR000077"/>
    </source>
</evidence>
<dbReference type="PANTHER" id="PTHR45663:SF11">
    <property type="entry name" value="GEO12009P1"/>
    <property type="match status" value="1"/>
</dbReference>
<dbReference type="AlphaFoldDB" id="A0A2I9DQZ5"/>
<gene>
    <name evidence="10" type="ORF">DAERI_020304</name>
</gene>
<keyword evidence="11" id="KW-1185">Reference proteome</keyword>
<reference evidence="11" key="1">
    <citation type="submission" date="2018-01" db="EMBL/GenBank/DDBJ databases">
        <title>Draft Genome Sequence of the Radioresistant Bacterium Deinococcus aerius TR0125, Isolated from the Higher Atmosphere above Japan.</title>
        <authorList>
            <person name="Satoh K."/>
            <person name="Arai H."/>
            <person name="Sanzen T."/>
            <person name="Kawaguchi Y."/>
            <person name="Hayashi H."/>
            <person name="Yokobori S."/>
            <person name="Yamagishi A."/>
            <person name="Oono Y."/>
            <person name="Narumi I."/>
        </authorList>
    </citation>
    <scope>NUCLEOTIDE SEQUENCE [LARGE SCALE GENOMIC DNA]</scope>
    <source>
        <strain evidence="11">TR0125</strain>
    </source>
</reference>
<keyword evidence="3" id="KW-0249">Electron transport</keyword>
<dbReference type="CDD" id="cd02947">
    <property type="entry name" value="TRX_family"/>
    <property type="match status" value="1"/>
</dbReference>
<feature type="active site" description="Nucleophile" evidence="7">
    <location>
        <position position="30"/>
    </location>
</feature>
<evidence type="ECO:0000256" key="2">
    <source>
        <dbReference type="ARBA" id="ARBA00022448"/>
    </source>
</evidence>
<dbReference type="InterPro" id="IPR036249">
    <property type="entry name" value="Thioredoxin-like_sf"/>
</dbReference>
<dbReference type="OrthoDB" id="72081at2"/>
<feature type="site" description="Contributes to redox potential value" evidence="7">
    <location>
        <position position="28"/>
    </location>
</feature>
<keyword evidence="5 8" id="KW-0676">Redox-active center</keyword>
<evidence type="ECO:0000256" key="5">
    <source>
        <dbReference type="ARBA" id="ARBA00023284"/>
    </source>
</evidence>
<accession>A0A2I9DQZ5</accession>
<evidence type="ECO:0000256" key="4">
    <source>
        <dbReference type="ARBA" id="ARBA00023157"/>
    </source>
</evidence>
<dbReference type="GO" id="GO:0005829">
    <property type="term" value="C:cytosol"/>
    <property type="evidence" value="ECO:0007669"/>
    <property type="project" value="TreeGrafter"/>
</dbReference>
<evidence type="ECO:0000256" key="8">
    <source>
        <dbReference type="PIRSR" id="PIRSR000077-4"/>
    </source>
</evidence>
<dbReference type="Gene3D" id="3.40.30.10">
    <property type="entry name" value="Glutaredoxin"/>
    <property type="match status" value="1"/>
</dbReference>
<dbReference type="SUPFAM" id="SSF52833">
    <property type="entry name" value="Thioredoxin-like"/>
    <property type="match status" value="1"/>
</dbReference>
<evidence type="ECO:0000256" key="3">
    <source>
        <dbReference type="ARBA" id="ARBA00022982"/>
    </source>
</evidence>
<comment type="similarity">
    <text evidence="1 6">Belongs to the thioredoxin family.</text>
</comment>
<keyword evidence="4 8" id="KW-1015">Disulfide bond</keyword>
<dbReference type="Pfam" id="PF00085">
    <property type="entry name" value="Thioredoxin"/>
    <property type="match status" value="1"/>
</dbReference>
<protein>
    <recommendedName>
        <fullName evidence="6">Thioredoxin</fullName>
    </recommendedName>
</protein>
<feature type="site" description="Contributes to redox potential value" evidence="7">
    <location>
        <position position="29"/>
    </location>
</feature>
<dbReference type="PROSITE" id="PS51352">
    <property type="entry name" value="THIOREDOXIN_2"/>
    <property type="match status" value="1"/>
</dbReference>
<name>A0A2I9DQZ5_9DEIO</name>
<dbReference type="Proteomes" id="UP000236569">
    <property type="component" value="Unassembled WGS sequence"/>
</dbReference>